<reference evidence="1 2" key="1">
    <citation type="submission" date="2021-06" db="EMBL/GenBank/DDBJ databases">
        <title>Caerostris extrusa draft genome.</title>
        <authorList>
            <person name="Kono N."/>
            <person name="Arakawa K."/>
        </authorList>
    </citation>
    <scope>NUCLEOTIDE SEQUENCE [LARGE SCALE GENOMIC DNA]</scope>
</reference>
<proteinExistence type="predicted"/>
<sequence length="103" mass="11617">MKSTLGKLNLKSSSPDTHIAPVDIYCLMEQPVEACSHLNPIQWCASKLAFPCDPYTHIALFPEIQLLLVQQLHDKQIYKQESTGIRPQGSKLNSDRIRTSILI</sequence>
<gene>
    <name evidence="1" type="ORF">CEXT_574641</name>
</gene>
<name>A0AAV4P659_CAEEX</name>
<evidence type="ECO:0000313" key="2">
    <source>
        <dbReference type="Proteomes" id="UP001054945"/>
    </source>
</evidence>
<dbReference type="Proteomes" id="UP001054945">
    <property type="component" value="Unassembled WGS sequence"/>
</dbReference>
<comment type="caution">
    <text evidence="1">The sequence shown here is derived from an EMBL/GenBank/DDBJ whole genome shotgun (WGS) entry which is preliminary data.</text>
</comment>
<dbReference type="AlphaFoldDB" id="A0AAV4P659"/>
<protein>
    <submittedName>
        <fullName evidence="1">Uncharacterized protein</fullName>
    </submittedName>
</protein>
<organism evidence="1 2">
    <name type="scientific">Caerostris extrusa</name>
    <name type="common">Bark spider</name>
    <name type="synonym">Caerostris bankana</name>
    <dbReference type="NCBI Taxonomy" id="172846"/>
    <lineage>
        <taxon>Eukaryota</taxon>
        <taxon>Metazoa</taxon>
        <taxon>Ecdysozoa</taxon>
        <taxon>Arthropoda</taxon>
        <taxon>Chelicerata</taxon>
        <taxon>Arachnida</taxon>
        <taxon>Araneae</taxon>
        <taxon>Araneomorphae</taxon>
        <taxon>Entelegynae</taxon>
        <taxon>Araneoidea</taxon>
        <taxon>Araneidae</taxon>
        <taxon>Caerostris</taxon>
    </lineage>
</organism>
<evidence type="ECO:0000313" key="1">
    <source>
        <dbReference type="EMBL" id="GIX90642.1"/>
    </source>
</evidence>
<keyword evidence="2" id="KW-1185">Reference proteome</keyword>
<accession>A0AAV4P659</accession>
<dbReference type="EMBL" id="BPLR01003959">
    <property type="protein sequence ID" value="GIX90642.1"/>
    <property type="molecule type" value="Genomic_DNA"/>
</dbReference>